<keyword evidence="3" id="KW-1185">Reference proteome</keyword>
<proteinExistence type="predicted"/>
<feature type="chain" id="PRO_5035877946" description="Secreted protein" evidence="1">
    <location>
        <begin position="26"/>
        <end position="82"/>
    </location>
</feature>
<dbReference type="AlphaFoldDB" id="A0A8R7TH29"/>
<reference evidence="3" key="1">
    <citation type="journal article" date="2013" name="Nature">
        <title>Draft genome of the wheat A-genome progenitor Triticum urartu.</title>
        <authorList>
            <person name="Ling H.Q."/>
            <person name="Zhao S."/>
            <person name="Liu D."/>
            <person name="Wang J."/>
            <person name="Sun H."/>
            <person name="Zhang C."/>
            <person name="Fan H."/>
            <person name="Li D."/>
            <person name="Dong L."/>
            <person name="Tao Y."/>
            <person name="Gao C."/>
            <person name="Wu H."/>
            <person name="Li Y."/>
            <person name="Cui Y."/>
            <person name="Guo X."/>
            <person name="Zheng S."/>
            <person name="Wang B."/>
            <person name="Yu K."/>
            <person name="Liang Q."/>
            <person name="Yang W."/>
            <person name="Lou X."/>
            <person name="Chen J."/>
            <person name="Feng M."/>
            <person name="Jian J."/>
            <person name="Zhang X."/>
            <person name="Luo G."/>
            <person name="Jiang Y."/>
            <person name="Liu J."/>
            <person name="Wang Z."/>
            <person name="Sha Y."/>
            <person name="Zhang B."/>
            <person name="Wu H."/>
            <person name="Tang D."/>
            <person name="Shen Q."/>
            <person name="Xue P."/>
            <person name="Zou S."/>
            <person name="Wang X."/>
            <person name="Liu X."/>
            <person name="Wang F."/>
            <person name="Yang Y."/>
            <person name="An X."/>
            <person name="Dong Z."/>
            <person name="Zhang K."/>
            <person name="Zhang X."/>
            <person name="Luo M.C."/>
            <person name="Dvorak J."/>
            <person name="Tong Y."/>
            <person name="Wang J."/>
            <person name="Yang H."/>
            <person name="Li Z."/>
            <person name="Wang D."/>
            <person name="Zhang A."/>
            <person name="Wang J."/>
        </authorList>
    </citation>
    <scope>NUCLEOTIDE SEQUENCE</scope>
    <source>
        <strain evidence="3">cv. G1812</strain>
    </source>
</reference>
<protein>
    <recommendedName>
        <fullName evidence="4">Secreted protein</fullName>
    </recommendedName>
</protein>
<sequence length="82" mass="9226">MLLLMLSSVHLIWSWFSSCNSLGNSFSIRKVATFSSPSAQARGIIAISARGSSTHQPHPPQRQPSSKLNCRWSCWHYNRNPL</sequence>
<dbReference type="Gramene" id="TuG1812G0200002703.01.T02">
    <property type="protein sequence ID" value="TuG1812G0200002703.01.T02"/>
    <property type="gene ID" value="TuG1812G0200002703.01"/>
</dbReference>
<evidence type="ECO:0000313" key="3">
    <source>
        <dbReference type="Proteomes" id="UP000015106"/>
    </source>
</evidence>
<name>A0A8R7TH29_TRIUA</name>
<evidence type="ECO:0000256" key="1">
    <source>
        <dbReference type="SAM" id="SignalP"/>
    </source>
</evidence>
<evidence type="ECO:0000313" key="2">
    <source>
        <dbReference type="EnsemblPlants" id="TuG1812G0200002703.01.T02"/>
    </source>
</evidence>
<keyword evidence="1" id="KW-0732">Signal</keyword>
<reference evidence="2" key="2">
    <citation type="submission" date="2018-03" db="EMBL/GenBank/DDBJ databases">
        <title>The Triticum urartu genome reveals the dynamic nature of wheat genome evolution.</title>
        <authorList>
            <person name="Ling H."/>
            <person name="Ma B."/>
            <person name="Shi X."/>
            <person name="Liu H."/>
            <person name="Dong L."/>
            <person name="Sun H."/>
            <person name="Cao Y."/>
            <person name="Gao Q."/>
            <person name="Zheng S."/>
            <person name="Li Y."/>
            <person name="Yu Y."/>
            <person name="Du H."/>
            <person name="Qi M."/>
            <person name="Li Y."/>
            <person name="Yu H."/>
            <person name="Cui Y."/>
            <person name="Wang N."/>
            <person name="Chen C."/>
            <person name="Wu H."/>
            <person name="Zhao Y."/>
            <person name="Zhang J."/>
            <person name="Li Y."/>
            <person name="Zhou W."/>
            <person name="Zhang B."/>
            <person name="Hu W."/>
            <person name="Eijk M."/>
            <person name="Tang J."/>
            <person name="Witsenboer H."/>
            <person name="Zhao S."/>
            <person name="Li Z."/>
            <person name="Zhang A."/>
            <person name="Wang D."/>
            <person name="Liang C."/>
        </authorList>
    </citation>
    <scope>NUCLEOTIDE SEQUENCE [LARGE SCALE GENOMIC DNA]</scope>
    <source>
        <strain evidence="2">cv. G1812</strain>
    </source>
</reference>
<dbReference type="EnsemblPlants" id="TuG1812G0200002703.01.T02">
    <property type="protein sequence ID" value="TuG1812G0200002703.01.T02"/>
    <property type="gene ID" value="TuG1812G0200002703.01"/>
</dbReference>
<accession>A0A8R7TH29</accession>
<feature type="signal peptide" evidence="1">
    <location>
        <begin position="1"/>
        <end position="25"/>
    </location>
</feature>
<organism evidence="2 3">
    <name type="scientific">Triticum urartu</name>
    <name type="common">Red wild einkorn</name>
    <name type="synonym">Crithodium urartu</name>
    <dbReference type="NCBI Taxonomy" id="4572"/>
    <lineage>
        <taxon>Eukaryota</taxon>
        <taxon>Viridiplantae</taxon>
        <taxon>Streptophyta</taxon>
        <taxon>Embryophyta</taxon>
        <taxon>Tracheophyta</taxon>
        <taxon>Spermatophyta</taxon>
        <taxon>Magnoliopsida</taxon>
        <taxon>Liliopsida</taxon>
        <taxon>Poales</taxon>
        <taxon>Poaceae</taxon>
        <taxon>BOP clade</taxon>
        <taxon>Pooideae</taxon>
        <taxon>Triticodae</taxon>
        <taxon>Triticeae</taxon>
        <taxon>Triticinae</taxon>
        <taxon>Triticum</taxon>
    </lineage>
</organism>
<reference evidence="2" key="3">
    <citation type="submission" date="2022-06" db="UniProtKB">
        <authorList>
            <consortium name="EnsemblPlants"/>
        </authorList>
    </citation>
    <scope>IDENTIFICATION</scope>
</reference>
<dbReference type="Proteomes" id="UP000015106">
    <property type="component" value="Chromosome 2"/>
</dbReference>
<evidence type="ECO:0008006" key="4">
    <source>
        <dbReference type="Google" id="ProtNLM"/>
    </source>
</evidence>